<dbReference type="GO" id="GO:0005886">
    <property type="term" value="C:plasma membrane"/>
    <property type="evidence" value="ECO:0007669"/>
    <property type="project" value="UniProtKB-SubCell"/>
</dbReference>
<dbReference type="GO" id="GO:0000155">
    <property type="term" value="F:phosphorelay sensor kinase activity"/>
    <property type="evidence" value="ECO:0007669"/>
    <property type="project" value="InterPro"/>
</dbReference>
<dbReference type="InterPro" id="IPR050351">
    <property type="entry name" value="BphY/WalK/GraS-like"/>
</dbReference>
<keyword evidence="12" id="KW-1133">Transmembrane helix</keyword>
<feature type="domain" description="PAS" evidence="16">
    <location>
        <begin position="227"/>
        <end position="273"/>
    </location>
</feature>
<dbReference type="SUPFAM" id="SSF47384">
    <property type="entry name" value="Homodimeric domain of signal transducing histidine kinase"/>
    <property type="match status" value="1"/>
</dbReference>
<dbReference type="SMART" id="SM00091">
    <property type="entry name" value="PAS"/>
    <property type="match status" value="1"/>
</dbReference>
<dbReference type="CDD" id="cd06225">
    <property type="entry name" value="HAMP"/>
    <property type="match status" value="1"/>
</dbReference>
<dbReference type="GO" id="GO:0007234">
    <property type="term" value="P:osmosensory signaling via phosphorelay pathway"/>
    <property type="evidence" value="ECO:0007669"/>
    <property type="project" value="TreeGrafter"/>
</dbReference>
<gene>
    <name evidence="18" type="ORF">GBK04_18320</name>
</gene>
<dbReference type="RefSeq" id="WP_152762135.1">
    <property type="nucleotide sequence ID" value="NZ_WHLY01000002.1"/>
</dbReference>
<feature type="domain" description="HAMP" evidence="17">
    <location>
        <begin position="166"/>
        <end position="218"/>
    </location>
</feature>
<dbReference type="GO" id="GO:0006355">
    <property type="term" value="P:regulation of DNA-templated transcription"/>
    <property type="evidence" value="ECO:0007669"/>
    <property type="project" value="InterPro"/>
</dbReference>
<dbReference type="GO" id="GO:0030295">
    <property type="term" value="F:protein kinase activator activity"/>
    <property type="evidence" value="ECO:0007669"/>
    <property type="project" value="TreeGrafter"/>
</dbReference>
<dbReference type="Proteomes" id="UP000479293">
    <property type="component" value="Unassembled WGS sequence"/>
</dbReference>
<dbReference type="SMART" id="SM00387">
    <property type="entry name" value="HATPase_c"/>
    <property type="match status" value="1"/>
</dbReference>
<dbReference type="InterPro" id="IPR004358">
    <property type="entry name" value="Sig_transdc_His_kin-like_C"/>
</dbReference>
<dbReference type="Pfam" id="PF00512">
    <property type="entry name" value="HisKA"/>
    <property type="match status" value="1"/>
</dbReference>
<dbReference type="InterPro" id="IPR005467">
    <property type="entry name" value="His_kinase_dom"/>
</dbReference>
<dbReference type="GO" id="GO:0000156">
    <property type="term" value="F:phosphorelay response regulator activity"/>
    <property type="evidence" value="ECO:0007669"/>
    <property type="project" value="TreeGrafter"/>
</dbReference>
<dbReference type="Gene3D" id="1.10.287.130">
    <property type="match status" value="1"/>
</dbReference>
<comment type="subcellular location">
    <subcellularLocation>
        <location evidence="3">Cell membrane</location>
    </subcellularLocation>
    <subcellularLocation>
        <location evidence="2">Membrane</location>
        <topology evidence="2">Multi-pass membrane protein</topology>
    </subcellularLocation>
</comment>
<keyword evidence="9" id="KW-0547">Nucleotide-binding</keyword>
<keyword evidence="14" id="KW-0472">Membrane</keyword>
<evidence type="ECO:0000259" key="17">
    <source>
        <dbReference type="PROSITE" id="PS50885"/>
    </source>
</evidence>
<keyword evidence="19" id="KW-1185">Reference proteome</keyword>
<keyword evidence="8" id="KW-0812">Transmembrane</keyword>
<dbReference type="CDD" id="cd00075">
    <property type="entry name" value="HATPase"/>
    <property type="match status" value="1"/>
</dbReference>
<dbReference type="PROSITE" id="PS50885">
    <property type="entry name" value="HAMP"/>
    <property type="match status" value="1"/>
</dbReference>
<keyword evidence="5" id="KW-1003">Cell membrane</keyword>
<evidence type="ECO:0000313" key="19">
    <source>
        <dbReference type="Proteomes" id="UP000479293"/>
    </source>
</evidence>
<dbReference type="InterPro" id="IPR013767">
    <property type="entry name" value="PAS_fold"/>
</dbReference>
<dbReference type="PANTHER" id="PTHR42878">
    <property type="entry name" value="TWO-COMPONENT HISTIDINE KINASE"/>
    <property type="match status" value="1"/>
</dbReference>
<evidence type="ECO:0000256" key="7">
    <source>
        <dbReference type="ARBA" id="ARBA00022679"/>
    </source>
</evidence>
<evidence type="ECO:0000256" key="11">
    <source>
        <dbReference type="ARBA" id="ARBA00022840"/>
    </source>
</evidence>
<dbReference type="InterPro" id="IPR035965">
    <property type="entry name" value="PAS-like_dom_sf"/>
</dbReference>
<keyword evidence="10" id="KW-0418">Kinase</keyword>
<dbReference type="PROSITE" id="PS50109">
    <property type="entry name" value="HIS_KIN"/>
    <property type="match status" value="1"/>
</dbReference>
<dbReference type="GO" id="GO:0005524">
    <property type="term" value="F:ATP binding"/>
    <property type="evidence" value="ECO:0007669"/>
    <property type="project" value="UniProtKB-KW"/>
</dbReference>
<dbReference type="NCBIfam" id="TIGR00229">
    <property type="entry name" value="sensory_box"/>
    <property type="match status" value="1"/>
</dbReference>
<dbReference type="InterPro" id="IPR003660">
    <property type="entry name" value="HAMP_dom"/>
</dbReference>
<comment type="caution">
    <text evidence="18">The sequence shown here is derived from an EMBL/GenBank/DDBJ whole genome shotgun (WGS) entry which is preliminary data.</text>
</comment>
<keyword evidence="13" id="KW-0902">Two-component regulatory system</keyword>
<dbReference type="Gene3D" id="3.30.450.20">
    <property type="entry name" value="PAS domain"/>
    <property type="match status" value="1"/>
</dbReference>
<name>A0A7C9FSI3_9BACT</name>
<dbReference type="Pfam" id="PF02518">
    <property type="entry name" value="HATPase_c"/>
    <property type="match status" value="1"/>
</dbReference>
<proteinExistence type="predicted"/>
<dbReference type="InterPro" id="IPR036097">
    <property type="entry name" value="HisK_dim/P_sf"/>
</dbReference>
<dbReference type="InterPro" id="IPR003594">
    <property type="entry name" value="HATPase_dom"/>
</dbReference>
<dbReference type="EC" id="2.7.13.3" evidence="4"/>
<protein>
    <recommendedName>
        <fullName evidence="4">histidine kinase</fullName>
        <ecNumber evidence="4">2.7.13.3</ecNumber>
    </recommendedName>
</protein>
<evidence type="ECO:0000256" key="6">
    <source>
        <dbReference type="ARBA" id="ARBA00022553"/>
    </source>
</evidence>
<accession>A0A7C9FSI3</accession>
<dbReference type="InterPro" id="IPR036890">
    <property type="entry name" value="HATPase_C_sf"/>
</dbReference>
<dbReference type="CDD" id="cd00130">
    <property type="entry name" value="PAS"/>
    <property type="match status" value="1"/>
</dbReference>
<evidence type="ECO:0000256" key="10">
    <source>
        <dbReference type="ARBA" id="ARBA00022777"/>
    </source>
</evidence>
<evidence type="ECO:0000256" key="3">
    <source>
        <dbReference type="ARBA" id="ARBA00004236"/>
    </source>
</evidence>
<dbReference type="Gene3D" id="6.10.340.10">
    <property type="match status" value="1"/>
</dbReference>
<dbReference type="SUPFAM" id="SSF55874">
    <property type="entry name" value="ATPase domain of HSP90 chaperone/DNA topoisomerase II/histidine kinase"/>
    <property type="match status" value="1"/>
</dbReference>
<evidence type="ECO:0000256" key="2">
    <source>
        <dbReference type="ARBA" id="ARBA00004141"/>
    </source>
</evidence>
<dbReference type="InterPro" id="IPR000014">
    <property type="entry name" value="PAS"/>
</dbReference>
<dbReference type="SMART" id="SM00388">
    <property type="entry name" value="HisKA"/>
    <property type="match status" value="1"/>
</dbReference>
<evidence type="ECO:0000256" key="1">
    <source>
        <dbReference type="ARBA" id="ARBA00000085"/>
    </source>
</evidence>
<reference evidence="18 19" key="1">
    <citation type="submission" date="2019-10" db="EMBL/GenBank/DDBJ databases">
        <title>Draft Genome Sequence of Cytophagaceae sp. SJW1-29.</title>
        <authorList>
            <person name="Choi A."/>
        </authorList>
    </citation>
    <scope>NUCLEOTIDE SEQUENCE [LARGE SCALE GENOMIC DNA]</scope>
    <source>
        <strain evidence="18 19">SJW1-29</strain>
    </source>
</reference>
<comment type="catalytic activity">
    <reaction evidence="1">
        <text>ATP + protein L-histidine = ADP + protein N-phospho-L-histidine.</text>
        <dbReference type="EC" id="2.7.13.3"/>
    </reaction>
</comment>
<sequence>MKIKTKLSLGVGLLLLLIVTVTFVSGKYIRDLRNDTENILRANYKTLDYARNMMIALDEPDLEHFSSRDFEENLARQAGNITEPGEAEATRQLVAHFQALKESLSSDSLRRLVRRDLSDIMGLNMRAIVAKSDQARATAETATSAIAFTGTICLLIALVLLVNLPGNIANPIRELTGSIQQIAAKNYDERVHFESHGEFGDLARSFNTMAEKLQEFDSSSLADLLYAKKRSEALIEHMEEPVIGLDENQVILFANRNALQVLGMAKEQVVGRSSKDIAKVNDLMRALTDDLSAETRSEPKEAPAPLKIFKDNRESYFEKEIVGIQVVPTGERKEQSRGHVILLKNVTLFKELDYAKTHFLATISHELKTPISSIKLSLQLLQNPVTGTINDEQAQLLESVRDDSDRLLRITGELLNMTQIETGKIELFIEPTDPIRILDYALETIRVPAEQKRMSLVTRLGESLPRIQADHDKTTWVLTNLLTNAIRHSPEQSRVEISLEQKENQLFFYVKDQGKGIEERYLSRIFDRYFQVPGHLKEGTGLGLAICKEFIEAQRGQIGVESTVGMGSTFYFWLPVGR</sequence>
<dbReference type="Pfam" id="PF00672">
    <property type="entry name" value="HAMP"/>
    <property type="match status" value="1"/>
</dbReference>
<keyword evidence="6" id="KW-0597">Phosphoprotein</keyword>
<dbReference type="AlphaFoldDB" id="A0A7C9FSI3"/>
<evidence type="ECO:0000256" key="9">
    <source>
        <dbReference type="ARBA" id="ARBA00022741"/>
    </source>
</evidence>
<dbReference type="SUPFAM" id="SSF55785">
    <property type="entry name" value="PYP-like sensor domain (PAS domain)"/>
    <property type="match status" value="1"/>
</dbReference>
<dbReference type="CDD" id="cd00082">
    <property type="entry name" value="HisKA"/>
    <property type="match status" value="1"/>
</dbReference>
<dbReference type="FunFam" id="3.30.565.10:FF:000023">
    <property type="entry name" value="PAS domain-containing sensor histidine kinase"/>
    <property type="match status" value="1"/>
</dbReference>
<evidence type="ECO:0000256" key="5">
    <source>
        <dbReference type="ARBA" id="ARBA00022475"/>
    </source>
</evidence>
<feature type="domain" description="Histidine kinase" evidence="15">
    <location>
        <begin position="362"/>
        <end position="578"/>
    </location>
</feature>
<dbReference type="InterPro" id="IPR003661">
    <property type="entry name" value="HisK_dim/P_dom"/>
</dbReference>
<evidence type="ECO:0000256" key="14">
    <source>
        <dbReference type="ARBA" id="ARBA00023136"/>
    </source>
</evidence>
<evidence type="ECO:0000259" key="16">
    <source>
        <dbReference type="PROSITE" id="PS50112"/>
    </source>
</evidence>
<organism evidence="18 19">
    <name type="scientific">Salmonirosea aquatica</name>
    <dbReference type="NCBI Taxonomy" id="2654236"/>
    <lineage>
        <taxon>Bacteria</taxon>
        <taxon>Pseudomonadati</taxon>
        <taxon>Bacteroidota</taxon>
        <taxon>Cytophagia</taxon>
        <taxon>Cytophagales</taxon>
        <taxon>Spirosomataceae</taxon>
        <taxon>Salmonirosea</taxon>
    </lineage>
</organism>
<keyword evidence="11" id="KW-0067">ATP-binding</keyword>
<evidence type="ECO:0000256" key="12">
    <source>
        <dbReference type="ARBA" id="ARBA00022989"/>
    </source>
</evidence>
<evidence type="ECO:0000256" key="4">
    <source>
        <dbReference type="ARBA" id="ARBA00012438"/>
    </source>
</evidence>
<keyword evidence="7" id="KW-0808">Transferase</keyword>
<dbReference type="Pfam" id="PF00989">
    <property type="entry name" value="PAS"/>
    <property type="match status" value="1"/>
</dbReference>
<dbReference type="PRINTS" id="PR00344">
    <property type="entry name" value="BCTRLSENSOR"/>
</dbReference>
<dbReference type="EMBL" id="WHLY01000002">
    <property type="protein sequence ID" value="MPR35252.1"/>
    <property type="molecule type" value="Genomic_DNA"/>
</dbReference>
<dbReference type="SUPFAM" id="SSF158472">
    <property type="entry name" value="HAMP domain-like"/>
    <property type="match status" value="1"/>
</dbReference>
<evidence type="ECO:0000256" key="8">
    <source>
        <dbReference type="ARBA" id="ARBA00022692"/>
    </source>
</evidence>
<dbReference type="SMART" id="SM00304">
    <property type="entry name" value="HAMP"/>
    <property type="match status" value="1"/>
</dbReference>
<dbReference type="Gene3D" id="3.30.565.10">
    <property type="entry name" value="Histidine kinase-like ATPase, C-terminal domain"/>
    <property type="match status" value="1"/>
</dbReference>
<dbReference type="PANTHER" id="PTHR42878:SF7">
    <property type="entry name" value="SENSOR HISTIDINE KINASE GLRK"/>
    <property type="match status" value="1"/>
</dbReference>
<evidence type="ECO:0000313" key="18">
    <source>
        <dbReference type="EMBL" id="MPR35252.1"/>
    </source>
</evidence>
<dbReference type="PROSITE" id="PS50112">
    <property type="entry name" value="PAS"/>
    <property type="match status" value="1"/>
</dbReference>
<evidence type="ECO:0000259" key="15">
    <source>
        <dbReference type="PROSITE" id="PS50109"/>
    </source>
</evidence>
<evidence type="ECO:0000256" key="13">
    <source>
        <dbReference type="ARBA" id="ARBA00023012"/>
    </source>
</evidence>